<evidence type="ECO:0000256" key="2">
    <source>
        <dbReference type="ARBA" id="ARBA00022884"/>
    </source>
</evidence>
<dbReference type="CDD" id="cd02414">
    <property type="entry name" value="KH-II_Jag"/>
    <property type="match status" value="1"/>
</dbReference>
<dbReference type="HAMAP" id="MF_00867">
    <property type="entry name" value="KhpB"/>
    <property type="match status" value="1"/>
</dbReference>
<dbReference type="InterPro" id="IPR038008">
    <property type="entry name" value="Jag_KH"/>
</dbReference>
<dbReference type="Gene3D" id="3.30.300.20">
    <property type="match status" value="1"/>
</dbReference>
<dbReference type="InterPro" id="IPR032782">
    <property type="entry name" value="KhpB_N"/>
</dbReference>
<dbReference type="EMBL" id="CGIH01000012">
    <property type="protein sequence ID" value="CFX25309.1"/>
    <property type="molecule type" value="Genomic_DNA"/>
</dbReference>
<dbReference type="AlphaFoldDB" id="A0A0E4C834"/>
<dbReference type="InterPro" id="IPR039247">
    <property type="entry name" value="KhpB"/>
</dbReference>
<comment type="function">
    <text evidence="6">A probable RNA chaperone. Forms a complex with KhpA which binds to cellular RNA and controls its expression. Plays a role in peptidoglycan (PG) homeostasis and cell length regulation.</text>
</comment>
<evidence type="ECO:0000256" key="3">
    <source>
        <dbReference type="ARBA" id="ARBA00022960"/>
    </source>
</evidence>
<keyword evidence="2 6" id="KW-0694">RNA-binding</keyword>
<dbReference type="GO" id="GO:0009252">
    <property type="term" value="P:peptidoglycan biosynthetic process"/>
    <property type="evidence" value="ECO:0007669"/>
    <property type="project" value="UniProtKB-UniRule"/>
</dbReference>
<evidence type="ECO:0000256" key="1">
    <source>
        <dbReference type="ARBA" id="ARBA00022490"/>
    </source>
</evidence>
<evidence type="ECO:0000313" key="9">
    <source>
        <dbReference type="Proteomes" id="UP000045545"/>
    </source>
</evidence>
<dbReference type="Pfam" id="PF13083">
    <property type="entry name" value="KH_KhpA-B"/>
    <property type="match status" value="1"/>
</dbReference>
<dbReference type="SMART" id="SM00393">
    <property type="entry name" value="R3H"/>
    <property type="match status" value="1"/>
</dbReference>
<feature type="region of interest" description="Jag_N domain" evidence="6">
    <location>
        <begin position="7"/>
        <end position="57"/>
    </location>
</feature>
<dbReference type="Gene3D" id="3.30.30.80">
    <property type="entry name" value="probable RNA-binding protein from clostridium symbiosum atcc 14940"/>
    <property type="match status" value="1"/>
</dbReference>
<dbReference type="PANTHER" id="PTHR35800">
    <property type="entry name" value="PROTEIN JAG"/>
    <property type="match status" value="1"/>
</dbReference>
<keyword evidence="4 6" id="KW-0143">Chaperone</keyword>
<dbReference type="Proteomes" id="UP000045545">
    <property type="component" value="Unassembled WGS sequence"/>
</dbReference>
<organism evidence="8 9">
    <name type="scientific">Syntrophomonas zehnderi OL-4</name>
    <dbReference type="NCBI Taxonomy" id="690567"/>
    <lineage>
        <taxon>Bacteria</taxon>
        <taxon>Bacillati</taxon>
        <taxon>Bacillota</taxon>
        <taxon>Clostridia</taxon>
        <taxon>Eubacteriales</taxon>
        <taxon>Syntrophomonadaceae</taxon>
        <taxon>Syntrophomonas</taxon>
    </lineage>
</organism>
<reference evidence="8 9" key="1">
    <citation type="submission" date="2015-03" db="EMBL/GenBank/DDBJ databases">
        <authorList>
            <person name="Murphy D."/>
        </authorList>
    </citation>
    <scope>NUCLEOTIDE SEQUENCE [LARGE SCALE GENOMIC DNA]</scope>
    <source>
        <strain evidence="8 9">OL-4</strain>
    </source>
</reference>
<dbReference type="NCBIfam" id="NF041568">
    <property type="entry name" value="Jag_EloR"/>
    <property type="match status" value="1"/>
</dbReference>
<dbReference type="SMART" id="SM01245">
    <property type="entry name" value="Jag_N"/>
    <property type="match status" value="1"/>
</dbReference>
<keyword evidence="5 6" id="KW-0961">Cell wall biogenesis/degradation</keyword>
<protein>
    <recommendedName>
        <fullName evidence="6">RNA-binding protein KhpB</fullName>
    </recommendedName>
    <alternativeName>
        <fullName evidence="6">RNA-binding protein EloR</fullName>
    </alternativeName>
</protein>
<feature type="domain" description="R3H" evidence="7">
    <location>
        <begin position="145"/>
        <end position="211"/>
    </location>
</feature>
<dbReference type="RefSeq" id="WP_046496191.1">
    <property type="nucleotide sequence ID" value="NZ_CGIH01000012.1"/>
</dbReference>
<dbReference type="InterPro" id="IPR015946">
    <property type="entry name" value="KH_dom-like_a/b"/>
</dbReference>
<gene>
    <name evidence="6" type="primary">khpB</name>
    <name evidence="6" type="synonym">eloR</name>
    <name evidence="8" type="ORF">853</name>
</gene>
<name>A0A0E4C834_9FIRM</name>
<dbReference type="Pfam" id="PF14804">
    <property type="entry name" value="Jag_N"/>
    <property type="match status" value="1"/>
</dbReference>
<comment type="subcellular location">
    <subcellularLocation>
        <location evidence="6">Cytoplasm</location>
    </subcellularLocation>
</comment>
<sequence>MPNQTIEKRGKNVDEAVKAALDELGCDLDDVEVEIIDEGNKGLLGLIGSKPAVVKVTLKTVMSPEEYARQVVEDILDRMKIDYQINNVEAEKGTVRINIVGNDMGLLIGRKGETLNSLQFIAGLIINRQLEQKIRLVLDVEDYRKKREESLESLAIRLSDKVKKTQKNVVMRPMSSQERRIVHTVLQEDPQIVTYSMGDEPNRKVVISLKK</sequence>
<evidence type="ECO:0000259" key="7">
    <source>
        <dbReference type="PROSITE" id="PS51061"/>
    </source>
</evidence>
<dbReference type="InterPro" id="IPR034079">
    <property type="entry name" value="R3H_KhpB"/>
</dbReference>
<comment type="similarity">
    <text evidence="6">Belongs to the KhpB RNA-binding protein family.</text>
</comment>
<evidence type="ECO:0000313" key="8">
    <source>
        <dbReference type="EMBL" id="CFX25309.1"/>
    </source>
</evidence>
<dbReference type="InterPro" id="IPR038247">
    <property type="entry name" value="Jag_N_dom_sf"/>
</dbReference>
<dbReference type="GO" id="GO:0008360">
    <property type="term" value="P:regulation of cell shape"/>
    <property type="evidence" value="ECO:0007669"/>
    <property type="project" value="UniProtKB-KW"/>
</dbReference>
<dbReference type="SUPFAM" id="SSF82708">
    <property type="entry name" value="R3H domain"/>
    <property type="match status" value="1"/>
</dbReference>
<comment type="domain">
    <text evidence="6">Has an N-terminal Jag-N domain and 2 RNA-binding domains (KH and R3H).</text>
</comment>
<dbReference type="GO" id="GO:0003723">
    <property type="term" value="F:RNA binding"/>
    <property type="evidence" value="ECO:0007669"/>
    <property type="project" value="UniProtKB-UniRule"/>
</dbReference>
<evidence type="ECO:0000256" key="5">
    <source>
        <dbReference type="ARBA" id="ARBA00023316"/>
    </source>
</evidence>
<dbReference type="OrthoDB" id="9794483at2"/>
<dbReference type="InterPro" id="IPR036867">
    <property type="entry name" value="R3H_dom_sf"/>
</dbReference>
<accession>A0A0E4C834</accession>
<dbReference type="PANTHER" id="PTHR35800:SF1">
    <property type="entry name" value="RNA-BINDING PROTEIN KHPB"/>
    <property type="match status" value="1"/>
</dbReference>
<dbReference type="Pfam" id="PF01424">
    <property type="entry name" value="R3H"/>
    <property type="match status" value="1"/>
</dbReference>
<evidence type="ECO:0000256" key="4">
    <source>
        <dbReference type="ARBA" id="ARBA00023186"/>
    </source>
</evidence>
<dbReference type="CDD" id="cd02644">
    <property type="entry name" value="R3H_jag"/>
    <property type="match status" value="1"/>
</dbReference>
<dbReference type="InterPro" id="IPR001374">
    <property type="entry name" value="R3H_dom"/>
</dbReference>
<evidence type="ECO:0000256" key="6">
    <source>
        <dbReference type="HAMAP-Rule" id="MF_00867"/>
    </source>
</evidence>
<dbReference type="STRING" id="690567.853"/>
<keyword evidence="1 6" id="KW-0963">Cytoplasm</keyword>
<keyword evidence="9" id="KW-1185">Reference proteome</keyword>
<keyword evidence="3 6" id="KW-0133">Cell shape</keyword>
<comment type="subunit">
    <text evidence="6">Forms a complex with KhpA.</text>
</comment>
<proteinExistence type="inferred from homology"/>
<dbReference type="GO" id="GO:0071555">
    <property type="term" value="P:cell wall organization"/>
    <property type="evidence" value="ECO:0007669"/>
    <property type="project" value="UniProtKB-KW"/>
</dbReference>
<dbReference type="PROSITE" id="PS51061">
    <property type="entry name" value="R3H"/>
    <property type="match status" value="1"/>
</dbReference>
<dbReference type="Gene3D" id="3.30.1370.50">
    <property type="entry name" value="R3H-like domain"/>
    <property type="match status" value="1"/>
</dbReference>
<dbReference type="GO" id="GO:0005737">
    <property type="term" value="C:cytoplasm"/>
    <property type="evidence" value="ECO:0007669"/>
    <property type="project" value="UniProtKB-SubCell"/>
</dbReference>